<accession>A0A7L1RZU4</accession>
<dbReference type="OrthoDB" id="8939897at2759"/>
<dbReference type="GO" id="GO:0005634">
    <property type="term" value="C:nucleus"/>
    <property type="evidence" value="ECO:0007669"/>
    <property type="project" value="UniProtKB-SubCell"/>
</dbReference>
<dbReference type="Proteomes" id="UP000572057">
    <property type="component" value="Unassembled WGS sequence"/>
</dbReference>
<organism evidence="7 8">
    <name type="scientific">Helopsaltes ochotensis</name>
    <name type="common">Middendorff's grasshopper-warbler</name>
    <dbReference type="NCBI Taxonomy" id="3150915"/>
    <lineage>
        <taxon>Eukaryota</taxon>
        <taxon>Metazoa</taxon>
        <taxon>Chordata</taxon>
        <taxon>Craniata</taxon>
        <taxon>Vertebrata</taxon>
        <taxon>Euteleostomi</taxon>
        <taxon>Archelosauria</taxon>
        <taxon>Archosauria</taxon>
        <taxon>Dinosauria</taxon>
        <taxon>Saurischia</taxon>
        <taxon>Theropoda</taxon>
        <taxon>Coelurosauria</taxon>
        <taxon>Aves</taxon>
        <taxon>Neognathae</taxon>
        <taxon>Neoaves</taxon>
        <taxon>Telluraves</taxon>
        <taxon>Australaves</taxon>
        <taxon>Passeriformes</taxon>
        <taxon>Sylvioidea</taxon>
        <taxon>Locustellidae</taxon>
        <taxon>Helopsaltes</taxon>
    </lineage>
</organism>
<dbReference type="InterPro" id="IPR007576">
    <property type="entry name" value="CITED"/>
</dbReference>
<sequence>KPAVGTPPAPRLCGPSRRVPTSWPACACRSSTSRTPEPHRARLAARLGLGTWARESRPLQAAGPGLIDSDPVDNVLTALVVELGLNPADELPELWLGHHELDHPSDLPAG</sequence>
<comment type="subcellular location">
    <subcellularLocation>
        <location evidence="1">Nucleus</location>
    </subcellularLocation>
</comment>
<proteinExistence type="inferred from homology"/>
<dbReference type="Pfam" id="PF04487">
    <property type="entry name" value="CITED"/>
    <property type="match status" value="1"/>
</dbReference>
<feature type="non-terminal residue" evidence="7">
    <location>
        <position position="110"/>
    </location>
</feature>
<dbReference type="PANTHER" id="PTHR17045">
    <property type="entry name" value="MELANOCYTE SPECIFIC GENE RELATED CITED"/>
    <property type="match status" value="1"/>
</dbReference>
<protein>
    <submittedName>
        <fullName evidence="7">CITE1 protein</fullName>
    </submittedName>
</protein>
<comment type="caution">
    <text evidence="7">The sequence shown here is derived from an EMBL/GenBank/DDBJ whole genome shotgun (WGS) entry which is preliminary data.</text>
</comment>
<keyword evidence="5" id="KW-0804">Transcription</keyword>
<evidence type="ECO:0000313" key="8">
    <source>
        <dbReference type="Proteomes" id="UP000572057"/>
    </source>
</evidence>
<keyword evidence="3" id="KW-0805">Transcription regulation</keyword>
<evidence type="ECO:0000256" key="6">
    <source>
        <dbReference type="ARBA" id="ARBA00023242"/>
    </source>
</evidence>
<evidence type="ECO:0000256" key="4">
    <source>
        <dbReference type="ARBA" id="ARBA00023159"/>
    </source>
</evidence>
<keyword evidence="8" id="KW-1185">Reference proteome</keyword>
<evidence type="ECO:0000256" key="2">
    <source>
        <dbReference type="ARBA" id="ARBA00006967"/>
    </source>
</evidence>
<name>A0A7L1RZU4_9PASS</name>
<feature type="non-terminal residue" evidence="7">
    <location>
        <position position="1"/>
    </location>
</feature>
<comment type="similarity">
    <text evidence="2">Belongs to the CITED family.</text>
</comment>
<gene>
    <name evidence="7" type="primary">Cited1</name>
    <name evidence="7" type="ORF">LOCOCH_R15706</name>
</gene>
<dbReference type="GO" id="GO:0003713">
    <property type="term" value="F:transcription coactivator activity"/>
    <property type="evidence" value="ECO:0007669"/>
    <property type="project" value="TreeGrafter"/>
</dbReference>
<evidence type="ECO:0000313" key="7">
    <source>
        <dbReference type="EMBL" id="NXO41357.1"/>
    </source>
</evidence>
<dbReference type="Gene3D" id="6.10.140.2200">
    <property type="match status" value="1"/>
</dbReference>
<evidence type="ECO:0000256" key="3">
    <source>
        <dbReference type="ARBA" id="ARBA00023015"/>
    </source>
</evidence>
<keyword evidence="6" id="KW-0539">Nucleus</keyword>
<reference evidence="8" key="1">
    <citation type="submission" date="2019-09" db="EMBL/GenBank/DDBJ databases">
        <title>Bird 10,000 Genomes (B10K) Project - Family phase.</title>
        <authorList>
            <person name="Zhang G."/>
        </authorList>
    </citation>
    <scope>NUCLEOTIDE SEQUENCE [LARGE SCALE GENOMIC DNA]</scope>
</reference>
<dbReference type="PANTHER" id="PTHR17045:SF6">
    <property type="entry name" value="CBP_P300-INTERACTING TRANSACTIVATOR 1"/>
    <property type="match status" value="1"/>
</dbReference>
<keyword evidence="4" id="KW-0010">Activator</keyword>
<dbReference type="EMBL" id="VXBM01000705">
    <property type="protein sequence ID" value="NXO41357.1"/>
    <property type="molecule type" value="Genomic_DNA"/>
</dbReference>
<evidence type="ECO:0000256" key="1">
    <source>
        <dbReference type="ARBA" id="ARBA00004123"/>
    </source>
</evidence>
<evidence type="ECO:0000256" key="5">
    <source>
        <dbReference type="ARBA" id="ARBA00023163"/>
    </source>
</evidence>
<dbReference type="AlphaFoldDB" id="A0A7L1RZU4"/>